<dbReference type="HAMAP" id="MF_00454">
    <property type="entry name" value="FluC"/>
    <property type="match status" value="1"/>
</dbReference>
<keyword evidence="4 10" id="KW-1133">Transmembrane helix</keyword>
<evidence type="ECO:0000256" key="3">
    <source>
        <dbReference type="ARBA" id="ARBA00022692"/>
    </source>
</evidence>
<keyword evidence="3 10" id="KW-0812">Transmembrane</keyword>
<comment type="catalytic activity">
    <reaction evidence="8">
        <text>fluoride(in) = fluoride(out)</text>
        <dbReference type="Rhea" id="RHEA:76159"/>
        <dbReference type="ChEBI" id="CHEBI:17051"/>
    </reaction>
    <physiologicalReaction direction="left-to-right" evidence="8">
        <dbReference type="Rhea" id="RHEA:76160"/>
    </physiologicalReaction>
</comment>
<feature type="binding site" evidence="10">
    <location>
        <position position="76"/>
    </location>
    <ligand>
        <name>Na(+)</name>
        <dbReference type="ChEBI" id="CHEBI:29101"/>
        <note>structural</note>
    </ligand>
</feature>
<protein>
    <recommendedName>
        <fullName evidence="10">Fluoride-specific ion channel FluC</fullName>
    </recommendedName>
</protein>
<gene>
    <name evidence="10" type="primary">fluC</name>
    <name evidence="10" type="synonym">crcB</name>
    <name evidence="11" type="ORF">J2S06_002011</name>
</gene>
<name>A0ABT9VPW9_9BACI</name>
<keyword evidence="5 10" id="KW-0472">Membrane</keyword>
<dbReference type="EMBL" id="JAUSTR010000008">
    <property type="protein sequence ID" value="MDQ0162934.1"/>
    <property type="molecule type" value="Genomic_DNA"/>
</dbReference>
<feature type="transmembrane region" description="Helical" evidence="10">
    <location>
        <begin position="62"/>
        <end position="83"/>
    </location>
</feature>
<comment type="caution">
    <text evidence="11">The sequence shown here is derived from an EMBL/GenBank/DDBJ whole genome shotgun (WGS) entry which is preliminary data.</text>
</comment>
<evidence type="ECO:0000313" key="12">
    <source>
        <dbReference type="Proteomes" id="UP001225646"/>
    </source>
</evidence>
<evidence type="ECO:0000256" key="10">
    <source>
        <dbReference type="HAMAP-Rule" id="MF_00454"/>
    </source>
</evidence>
<evidence type="ECO:0000256" key="9">
    <source>
        <dbReference type="ARBA" id="ARBA00049940"/>
    </source>
</evidence>
<evidence type="ECO:0000313" key="11">
    <source>
        <dbReference type="EMBL" id="MDQ0162934.1"/>
    </source>
</evidence>
<comment type="activity regulation">
    <text evidence="10">Na(+) is not transported, but it plays an essential structural role and its presence is essential for fluoride channel function.</text>
</comment>
<evidence type="ECO:0000256" key="7">
    <source>
        <dbReference type="ARBA" id="ARBA00035120"/>
    </source>
</evidence>
<keyword evidence="12" id="KW-1185">Reference proteome</keyword>
<dbReference type="PANTHER" id="PTHR28259">
    <property type="entry name" value="FLUORIDE EXPORT PROTEIN 1-RELATED"/>
    <property type="match status" value="1"/>
</dbReference>
<keyword evidence="10" id="KW-0406">Ion transport</keyword>
<comment type="subcellular location">
    <subcellularLocation>
        <location evidence="1 10">Cell membrane</location>
        <topology evidence="1 10">Multi-pass membrane protein</topology>
    </subcellularLocation>
</comment>
<feature type="transmembrane region" description="Helical" evidence="10">
    <location>
        <begin position="31"/>
        <end position="50"/>
    </location>
</feature>
<evidence type="ECO:0000256" key="2">
    <source>
        <dbReference type="ARBA" id="ARBA00022475"/>
    </source>
</evidence>
<keyword evidence="10" id="KW-0915">Sodium</keyword>
<reference evidence="11 12" key="1">
    <citation type="submission" date="2023-07" db="EMBL/GenBank/DDBJ databases">
        <title>Genomic Encyclopedia of Type Strains, Phase IV (KMG-IV): sequencing the most valuable type-strain genomes for metagenomic binning, comparative biology and taxonomic classification.</title>
        <authorList>
            <person name="Goeker M."/>
        </authorList>
    </citation>
    <scope>NUCLEOTIDE SEQUENCE [LARGE SCALE GENOMIC DNA]</scope>
    <source>
        <strain evidence="11 12">DSM 19092</strain>
    </source>
</reference>
<dbReference type="NCBIfam" id="TIGR00494">
    <property type="entry name" value="crcB"/>
    <property type="match status" value="1"/>
</dbReference>
<keyword evidence="10" id="KW-0813">Transport</keyword>
<comment type="function">
    <text evidence="9 10">Fluoride-specific ion channel. Important for reducing fluoride concentration in the cell, thus reducing its toxicity.</text>
</comment>
<dbReference type="PANTHER" id="PTHR28259:SF1">
    <property type="entry name" value="FLUORIDE EXPORT PROTEIN 1-RELATED"/>
    <property type="match status" value="1"/>
</dbReference>
<evidence type="ECO:0000256" key="4">
    <source>
        <dbReference type="ARBA" id="ARBA00022989"/>
    </source>
</evidence>
<proteinExistence type="inferred from homology"/>
<evidence type="ECO:0000256" key="6">
    <source>
        <dbReference type="ARBA" id="ARBA00023303"/>
    </source>
</evidence>
<dbReference type="RefSeq" id="WP_044893152.1">
    <property type="nucleotide sequence ID" value="NZ_JAUSTR010000008.1"/>
</dbReference>
<keyword evidence="6 10" id="KW-0407">Ion channel</keyword>
<dbReference type="Proteomes" id="UP001225646">
    <property type="component" value="Unassembled WGS sequence"/>
</dbReference>
<sequence>MYYITIGIGGMIGSILRYVLSRLLSSAMSPFPIGTLAANLIGSFLLGLFTSRLLEREVLPPYILSGIGTGLIGSFTTFSTFSVETVQLIKEGHLFLAFIYIVISFAGGLILAYSGYKIGEKSVVKKG</sequence>
<evidence type="ECO:0000256" key="5">
    <source>
        <dbReference type="ARBA" id="ARBA00023136"/>
    </source>
</evidence>
<feature type="transmembrane region" description="Helical" evidence="10">
    <location>
        <begin position="95"/>
        <end position="116"/>
    </location>
</feature>
<organism evidence="11 12">
    <name type="scientific">Aeribacillus alveayuensis</name>
    <dbReference type="NCBI Taxonomy" id="279215"/>
    <lineage>
        <taxon>Bacteria</taxon>
        <taxon>Bacillati</taxon>
        <taxon>Bacillota</taxon>
        <taxon>Bacilli</taxon>
        <taxon>Bacillales</taxon>
        <taxon>Bacillaceae</taxon>
        <taxon>Aeribacillus</taxon>
    </lineage>
</organism>
<feature type="binding site" evidence="10">
    <location>
        <position position="73"/>
    </location>
    <ligand>
        <name>Na(+)</name>
        <dbReference type="ChEBI" id="CHEBI:29101"/>
        <note>structural</note>
    </ligand>
</feature>
<evidence type="ECO:0000256" key="1">
    <source>
        <dbReference type="ARBA" id="ARBA00004651"/>
    </source>
</evidence>
<keyword evidence="2 10" id="KW-1003">Cell membrane</keyword>
<dbReference type="Pfam" id="PF02537">
    <property type="entry name" value="CRCB"/>
    <property type="match status" value="1"/>
</dbReference>
<evidence type="ECO:0000256" key="8">
    <source>
        <dbReference type="ARBA" id="ARBA00035585"/>
    </source>
</evidence>
<comment type="similarity">
    <text evidence="7 10">Belongs to the fluoride channel Fluc/FEX (TC 1.A.43) family.</text>
</comment>
<dbReference type="InterPro" id="IPR003691">
    <property type="entry name" value="FluC"/>
</dbReference>
<keyword evidence="10" id="KW-0479">Metal-binding</keyword>
<accession>A0ABT9VPW9</accession>